<reference evidence="1" key="3">
    <citation type="submission" date="2020-12" db="UniProtKB">
        <authorList>
            <consortium name="EnsemblPlants"/>
        </authorList>
    </citation>
    <scope>IDENTIFICATION</scope>
</reference>
<reference evidence="1 2" key="2">
    <citation type="journal article" date="2018" name="Plant J.">
        <title>The Physcomitrella patens chromosome-scale assembly reveals moss genome structure and evolution.</title>
        <authorList>
            <person name="Lang D."/>
            <person name="Ullrich K.K."/>
            <person name="Murat F."/>
            <person name="Fuchs J."/>
            <person name="Jenkins J."/>
            <person name="Haas F.B."/>
            <person name="Piednoel M."/>
            <person name="Gundlach H."/>
            <person name="Van Bel M."/>
            <person name="Meyberg R."/>
            <person name="Vives C."/>
            <person name="Morata J."/>
            <person name="Symeonidi A."/>
            <person name="Hiss M."/>
            <person name="Muchero W."/>
            <person name="Kamisugi Y."/>
            <person name="Saleh O."/>
            <person name="Blanc G."/>
            <person name="Decker E.L."/>
            <person name="van Gessel N."/>
            <person name="Grimwood J."/>
            <person name="Hayes R.D."/>
            <person name="Graham S.W."/>
            <person name="Gunter L.E."/>
            <person name="McDaniel S.F."/>
            <person name="Hoernstein S.N.W."/>
            <person name="Larsson A."/>
            <person name="Li F.W."/>
            <person name="Perroud P.F."/>
            <person name="Phillips J."/>
            <person name="Ranjan P."/>
            <person name="Rokshar D.S."/>
            <person name="Rothfels C.J."/>
            <person name="Schneider L."/>
            <person name="Shu S."/>
            <person name="Stevenson D.W."/>
            <person name="Thummler F."/>
            <person name="Tillich M."/>
            <person name="Villarreal Aguilar J.C."/>
            <person name="Widiez T."/>
            <person name="Wong G.K."/>
            <person name="Wymore A."/>
            <person name="Zhang Y."/>
            <person name="Zimmer A.D."/>
            <person name="Quatrano R.S."/>
            <person name="Mayer K.F.X."/>
            <person name="Goodstein D."/>
            <person name="Casacuberta J.M."/>
            <person name="Vandepoele K."/>
            <person name="Reski R."/>
            <person name="Cuming A.C."/>
            <person name="Tuskan G.A."/>
            <person name="Maumus F."/>
            <person name="Salse J."/>
            <person name="Schmutz J."/>
            <person name="Rensing S.A."/>
        </authorList>
    </citation>
    <scope>NUCLEOTIDE SEQUENCE [LARGE SCALE GENOMIC DNA]</scope>
    <source>
        <strain evidence="1 2">cv. Gransden 2004</strain>
    </source>
</reference>
<protein>
    <submittedName>
        <fullName evidence="1">Uncharacterized protein</fullName>
    </submittedName>
</protein>
<dbReference type="Proteomes" id="UP000006727">
    <property type="component" value="Chromosome 2"/>
</dbReference>
<dbReference type="EnsemblPlants" id="Pp3c2_5630V3.2">
    <property type="protein sequence ID" value="Pp3c2_5630V3.2"/>
    <property type="gene ID" value="Pp3c2_5630"/>
</dbReference>
<dbReference type="EMBL" id="ABEU02000002">
    <property type="status" value="NOT_ANNOTATED_CDS"/>
    <property type="molecule type" value="Genomic_DNA"/>
</dbReference>
<dbReference type="Gramene" id="Pp3c2_5630V3.3">
    <property type="protein sequence ID" value="Pp3c2_5630V3.3"/>
    <property type="gene ID" value="Pp3c2_5630"/>
</dbReference>
<dbReference type="AlphaFoldDB" id="A0A7I4D7H8"/>
<dbReference type="EnsemblPlants" id="Pp3c2_5630V3.3">
    <property type="protein sequence ID" value="Pp3c2_5630V3.3"/>
    <property type="gene ID" value="Pp3c2_5630"/>
</dbReference>
<evidence type="ECO:0000313" key="2">
    <source>
        <dbReference type="Proteomes" id="UP000006727"/>
    </source>
</evidence>
<sequence>QLRSCVWRTLQAETQQRKWHSPSCFETTIAIVPDVCKLLSVPVIEEHEFMRRYDVRGANEDEEEWQYGGFRASTNVFCMVLSLVN</sequence>
<evidence type="ECO:0000313" key="1">
    <source>
        <dbReference type="EnsemblPlants" id="Pp3c2_5630V3.3"/>
    </source>
</evidence>
<keyword evidence="2" id="KW-1185">Reference proteome</keyword>
<proteinExistence type="predicted"/>
<dbReference type="Gramene" id="Pp3c2_5630V3.2">
    <property type="protein sequence ID" value="Pp3c2_5630V3.2"/>
    <property type="gene ID" value="Pp3c2_5630"/>
</dbReference>
<accession>A0A7I4D7H8</accession>
<name>A0A7I4D7H8_PHYPA</name>
<reference evidence="1 2" key="1">
    <citation type="journal article" date="2008" name="Science">
        <title>The Physcomitrella genome reveals evolutionary insights into the conquest of land by plants.</title>
        <authorList>
            <person name="Rensing S."/>
            <person name="Lang D."/>
            <person name="Zimmer A."/>
            <person name="Terry A."/>
            <person name="Salamov A."/>
            <person name="Shapiro H."/>
            <person name="Nishiyama T."/>
            <person name="Perroud P.-F."/>
            <person name="Lindquist E."/>
            <person name="Kamisugi Y."/>
            <person name="Tanahashi T."/>
            <person name="Sakakibara K."/>
            <person name="Fujita T."/>
            <person name="Oishi K."/>
            <person name="Shin-I T."/>
            <person name="Kuroki Y."/>
            <person name="Toyoda A."/>
            <person name="Suzuki Y."/>
            <person name="Hashimoto A."/>
            <person name="Yamaguchi K."/>
            <person name="Sugano A."/>
            <person name="Kohara Y."/>
            <person name="Fujiyama A."/>
            <person name="Anterola A."/>
            <person name="Aoki S."/>
            <person name="Ashton N."/>
            <person name="Barbazuk W.B."/>
            <person name="Barker E."/>
            <person name="Bennetzen J."/>
            <person name="Bezanilla M."/>
            <person name="Blankenship R."/>
            <person name="Cho S.H."/>
            <person name="Dutcher S."/>
            <person name="Estelle M."/>
            <person name="Fawcett J.A."/>
            <person name="Gundlach H."/>
            <person name="Hanada K."/>
            <person name="Heyl A."/>
            <person name="Hicks K.A."/>
            <person name="Hugh J."/>
            <person name="Lohr M."/>
            <person name="Mayer K."/>
            <person name="Melkozernov A."/>
            <person name="Murata T."/>
            <person name="Nelson D."/>
            <person name="Pils B."/>
            <person name="Prigge M."/>
            <person name="Reiss B."/>
            <person name="Renner T."/>
            <person name="Rombauts S."/>
            <person name="Rushton P."/>
            <person name="Sanderfoot A."/>
            <person name="Schween G."/>
            <person name="Shiu S.-H."/>
            <person name="Stueber K."/>
            <person name="Theodoulou F.L."/>
            <person name="Tu H."/>
            <person name="Van de Peer Y."/>
            <person name="Verrier P.J."/>
            <person name="Waters E."/>
            <person name="Wood A."/>
            <person name="Yang L."/>
            <person name="Cove D."/>
            <person name="Cuming A."/>
            <person name="Hasebe M."/>
            <person name="Lucas S."/>
            <person name="Mishler D.B."/>
            <person name="Reski R."/>
            <person name="Grigoriev I."/>
            <person name="Quatrano R.S."/>
            <person name="Boore J.L."/>
        </authorList>
    </citation>
    <scope>NUCLEOTIDE SEQUENCE [LARGE SCALE GENOMIC DNA]</scope>
    <source>
        <strain evidence="1 2">cv. Gransden 2004</strain>
    </source>
</reference>
<dbReference type="InParanoid" id="A0A7I4D7H8"/>
<organism evidence="1 2">
    <name type="scientific">Physcomitrium patens</name>
    <name type="common">Spreading-leaved earth moss</name>
    <name type="synonym">Physcomitrella patens</name>
    <dbReference type="NCBI Taxonomy" id="3218"/>
    <lineage>
        <taxon>Eukaryota</taxon>
        <taxon>Viridiplantae</taxon>
        <taxon>Streptophyta</taxon>
        <taxon>Embryophyta</taxon>
        <taxon>Bryophyta</taxon>
        <taxon>Bryophytina</taxon>
        <taxon>Bryopsida</taxon>
        <taxon>Funariidae</taxon>
        <taxon>Funariales</taxon>
        <taxon>Funariaceae</taxon>
        <taxon>Physcomitrium</taxon>
    </lineage>
</organism>